<proteinExistence type="predicted"/>
<sequence>MTYHREPCVQGPNKSVAVRRWRARLLFIAANPTSEVWAEQLLRAFEFSAAPIAEIKRAKVFDARSRRYDVWADTEPAKRLHGSALPLFVQFVNPKSRGDHIELVPRRRRRLRGWLQNTREA</sequence>
<keyword evidence="2" id="KW-1185">Reference proteome</keyword>
<organism evidence="1 2">
    <name type="scientific">Iphiclides podalirius</name>
    <name type="common">scarce swallowtail</name>
    <dbReference type="NCBI Taxonomy" id="110791"/>
    <lineage>
        <taxon>Eukaryota</taxon>
        <taxon>Metazoa</taxon>
        <taxon>Ecdysozoa</taxon>
        <taxon>Arthropoda</taxon>
        <taxon>Hexapoda</taxon>
        <taxon>Insecta</taxon>
        <taxon>Pterygota</taxon>
        <taxon>Neoptera</taxon>
        <taxon>Endopterygota</taxon>
        <taxon>Lepidoptera</taxon>
        <taxon>Glossata</taxon>
        <taxon>Ditrysia</taxon>
        <taxon>Papilionoidea</taxon>
        <taxon>Papilionidae</taxon>
        <taxon>Papilioninae</taxon>
        <taxon>Iphiclides</taxon>
    </lineage>
</organism>
<dbReference type="Proteomes" id="UP000837857">
    <property type="component" value="Chromosome 21"/>
</dbReference>
<evidence type="ECO:0000313" key="1">
    <source>
        <dbReference type="EMBL" id="CAH2054133.1"/>
    </source>
</evidence>
<feature type="non-terminal residue" evidence="1">
    <location>
        <position position="1"/>
    </location>
</feature>
<accession>A0ABN8IJB1</accession>
<dbReference type="EMBL" id="OW152833">
    <property type="protein sequence ID" value="CAH2054133.1"/>
    <property type="molecule type" value="Genomic_DNA"/>
</dbReference>
<name>A0ABN8IJB1_9NEOP</name>
<protein>
    <submittedName>
        <fullName evidence="1">Uncharacterized protein</fullName>
    </submittedName>
</protein>
<gene>
    <name evidence="1" type="ORF">IPOD504_LOCUS8500</name>
</gene>
<evidence type="ECO:0000313" key="2">
    <source>
        <dbReference type="Proteomes" id="UP000837857"/>
    </source>
</evidence>
<reference evidence="1" key="1">
    <citation type="submission" date="2022-03" db="EMBL/GenBank/DDBJ databases">
        <authorList>
            <person name="Martin H S."/>
        </authorList>
    </citation>
    <scope>NUCLEOTIDE SEQUENCE</scope>
</reference>